<feature type="transmembrane region" description="Helical" evidence="1">
    <location>
        <begin position="568"/>
        <end position="585"/>
    </location>
</feature>
<keyword evidence="1" id="KW-1133">Transmembrane helix</keyword>
<name>A0ABP7YZP3_9ACTN</name>
<dbReference type="Proteomes" id="UP001500266">
    <property type="component" value="Unassembled WGS sequence"/>
</dbReference>
<feature type="transmembrane region" description="Helical" evidence="1">
    <location>
        <begin position="211"/>
        <end position="232"/>
    </location>
</feature>
<sequence length="591" mass="64038">MGATGRAVRRRLPDGAAPAARRHWPVAAVLAAGLAVRTVALAGYPTGLWFGDSVGYLRVAVTLEPSITRASAYGVMLLVLRPLHSLFAVVAVQHLLGLLTAVLLYALVWRHARAAWPDRTLRPGLLGAAATLPVLFDGYQIQLEHLLLSETLFTFLLVAAVVVLLWNARVGVWTAAAGGLLLGLAGTTRSVGLPLPAIVLAWLLVRRPRAQWRSAAVLVAAFAVPLLLYATWFKAVHSRFALTGTEKVFLYSRTVDFADCSIIRPRPGLLDLCPRTPPPGVAPAFAVLWTRQSPFFRAPGGKMGSNERAGEFAWAAIRAQPVDYARVVVRDTLRAFWWKRTVYPQPPTFRKYEFPVRPLRLSRRQAKVARAYTHRVRPVHVVEPYAGWMRAYQHRVYLPGIGLGVMLAVAAVALAAGAGSAGPPAQPGAAASVGRRRAPWRRWWRRFSGPGRRQAVSSRQALARARAAAAGRRGTVRRAPLPWLVVAGTGAARPLAGPGVAVSVGWWRVALGRLWGCCGGAGRRRVLSFRQASAHGRRGVVRRASLPWLVAMGLLVVPAATADFDYRYVLPAVPFGALSAVLAFVPPRRSG</sequence>
<keyword evidence="1" id="KW-0472">Membrane</keyword>
<keyword evidence="1" id="KW-0812">Transmembrane</keyword>
<feature type="transmembrane region" description="Helical" evidence="1">
    <location>
        <begin position="180"/>
        <end position="205"/>
    </location>
</feature>
<protein>
    <recommendedName>
        <fullName evidence="4">Glycosyltransferase RgtA/B/C/D-like domain-containing protein</fullName>
    </recommendedName>
</protein>
<comment type="caution">
    <text evidence="2">The sequence shown here is derived from an EMBL/GenBank/DDBJ whole genome shotgun (WGS) entry which is preliminary data.</text>
</comment>
<gene>
    <name evidence="2" type="ORF">GCM10022416_35070</name>
</gene>
<reference evidence="3" key="1">
    <citation type="journal article" date="2019" name="Int. J. Syst. Evol. Microbiol.">
        <title>The Global Catalogue of Microorganisms (GCM) 10K type strain sequencing project: providing services to taxonomists for standard genome sequencing and annotation.</title>
        <authorList>
            <consortium name="The Broad Institute Genomics Platform"/>
            <consortium name="The Broad Institute Genome Sequencing Center for Infectious Disease"/>
            <person name="Wu L."/>
            <person name="Ma J."/>
        </authorList>
    </citation>
    <scope>NUCLEOTIDE SEQUENCE [LARGE SCALE GENOMIC DNA]</scope>
    <source>
        <strain evidence="3">JCM 17316</strain>
    </source>
</reference>
<evidence type="ECO:0000313" key="2">
    <source>
        <dbReference type="EMBL" id="GAA4144393.1"/>
    </source>
</evidence>
<feature type="transmembrane region" description="Helical" evidence="1">
    <location>
        <begin position="120"/>
        <end position="141"/>
    </location>
</feature>
<evidence type="ECO:0000313" key="3">
    <source>
        <dbReference type="Proteomes" id="UP001500266"/>
    </source>
</evidence>
<evidence type="ECO:0000256" key="1">
    <source>
        <dbReference type="SAM" id="Phobius"/>
    </source>
</evidence>
<keyword evidence="3" id="KW-1185">Reference proteome</keyword>
<feature type="transmembrane region" description="Helical" evidence="1">
    <location>
        <begin position="396"/>
        <end position="418"/>
    </location>
</feature>
<organism evidence="2 3">
    <name type="scientific">Actinomadura keratinilytica</name>
    <dbReference type="NCBI Taxonomy" id="547461"/>
    <lineage>
        <taxon>Bacteria</taxon>
        <taxon>Bacillati</taxon>
        <taxon>Actinomycetota</taxon>
        <taxon>Actinomycetes</taxon>
        <taxon>Streptosporangiales</taxon>
        <taxon>Thermomonosporaceae</taxon>
        <taxon>Actinomadura</taxon>
    </lineage>
</organism>
<dbReference type="RefSeq" id="WP_345022485.1">
    <property type="nucleotide sequence ID" value="NZ_BAABDO010000051.1"/>
</dbReference>
<accession>A0ABP7YZP3</accession>
<feature type="transmembrane region" description="Helical" evidence="1">
    <location>
        <begin position="86"/>
        <end position="108"/>
    </location>
</feature>
<evidence type="ECO:0008006" key="4">
    <source>
        <dbReference type="Google" id="ProtNLM"/>
    </source>
</evidence>
<feature type="transmembrane region" description="Helical" evidence="1">
    <location>
        <begin position="147"/>
        <end position="168"/>
    </location>
</feature>
<dbReference type="EMBL" id="BAABDO010000051">
    <property type="protein sequence ID" value="GAA4144393.1"/>
    <property type="molecule type" value="Genomic_DNA"/>
</dbReference>
<feature type="transmembrane region" description="Helical" evidence="1">
    <location>
        <begin position="544"/>
        <end position="562"/>
    </location>
</feature>
<proteinExistence type="predicted"/>